<dbReference type="EMBL" id="JACIUV010000007">
    <property type="protein sequence ID" value="MBB1118081.1"/>
    <property type="molecule type" value="Genomic_DNA"/>
</dbReference>
<sequence length="348" mass="36962">MFFAPAIKASTAPLAVPGKRVRQLALATALLVTGVFSGPLLAADAPALQREAQRLAQGLEGEVGVSMVHLQTGRSVHVNGQRAFPLASVMKLPVAVHILKLVDEGQLTLGQTVTLTEADIYPEMGGPMDLHLSAGSAISVRDLLHMMITVSDNNATDILLRVGGGTAAVNTRMQQLGIDGIRIDRYIWELLANYYGHPASQQQPLDGAGYAAVANTPRTPALRRTHIDAWNADPRDTASTAAIATLLQQVWQGRVLSDGSTNVLKQIMAQTRTGSGRLRGVLPPRTPVAHKTGTVGDVINDAGVITLPDGKGEVVVAVLMQSSADTAQRERTIADLARAAHDYFLFVE</sequence>
<reference evidence="5 6" key="1">
    <citation type="submission" date="2020-08" db="EMBL/GenBank/DDBJ databases">
        <title>Stenotrophomonas sp. W1S232.</title>
        <authorList>
            <person name="Deng Y."/>
        </authorList>
    </citation>
    <scope>NUCLEOTIDE SEQUENCE [LARGE SCALE GENOMIC DNA]</scope>
    <source>
        <strain evidence="5 6">W1S232</strain>
    </source>
</reference>
<protein>
    <recommendedName>
        <fullName evidence="3">beta-lactamase</fullName>
        <ecNumber evidence="3">3.5.2.6</ecNumber>
    </recommendedName>
</protein>
<dbReference type="Gene3D" id="3.40.710.10">
    <property type="entry name" value="DD-peptidase/beta-lactamase superfamily"/>
    <property type="match status" value="1"/>
</dbReference>
<dbReference type="GO" id="GO:0030655">
    <property type="term" value="P:beta-lactam antibiotic catabolic process"/>
    <property type="evidence" value="ECO:0007669"/>
    <property type="project" value="InterPro"/>
</dbReference>
<evidence type="ECO:0000256" key="2">
    <source>
        <dbReference type="ARBA" id="ARBA00009009"/>
    </source>
</evidence>
<evidence type="ECO:0000259" key="4">
    <source>
        <dbReference type="Pfam" id="PF13354"/>
    </source>
</evidence>
<dbReference type="Proteomes" id="UP000550609">
    <property type="component" value="Unassembled WGS sequence"/>
</dbReference>
<evidence type="ECO:0000256" key="1">
    <source>
        <dbReference type="ARBA" id="ARBA00001526"/>
    </source>
</evidence>
<dbReference type="Pfam" id="PF13354">
    <property type="entry name" value="Beta-lactamase2"/>
    <property type="match status" value="1"/>
</dbReference>
<dbReference type="EC" id="3.5.2.6" evidence="3"/>
<name>A0A7W3YVI3_9GAMM</name>
<feature type="domain" description="Beta-lactamase class A catalytic" evidence="4">
    <location>
        <begin position="64"/>
        <end position="320"/>
    </location>
</feature>
<dbReference type="NCBIfam" id="NF033103">
    <property type="entry name" value="bla_class_A"/>
    <property type="match status" value="1"/>
</dbReference>
<dbReference type="InterPro" id="IPR000871">
    <property type="entry name" value="Beta-lactam_class-A"/>
</dbReference>
<comment type="caution">
    <text evidence="5">The sequence shown here is derived from an EMBL/GenBank/DDBJ whole genome shotgun (WGS) entry which is preliminary data.</text>
</comment>
<accession>A0A7W3YVI3</accession>
<dbReference type="PRINTS" id="PR00118">
    <property type="entry name" value="BLACTAMASEA"/>
</dbReference>
<dbReference type="AlphaFoldDB" id="A0A7W3YVI3"/>
<dbReference type="PANTHER" id="PTHR35333">
    <property type="entry name" value="BETA-LACTAMASE"/>
    <property type="match status" value="1"/>
</dbReference>
<dbReference type="InterPro" id="IPR012338">
    <property type="entry name" value="Beta-lactam/transpept-like"/>
</dbReference>
<proteinExistence type="inferred from homology"/>
<comment type="similarity">
    <text evidence="2">Belongs to the class-A beta-lactamase family.</text>
</comment>
<gene>
    <name evidence="5" type="primary">bla</name>
    <name evidence="5" type="ORF">H4O09_13575</name>
</gene>
<evidence type="ECO:0000256" key="3">
    <source>
        <dbReference type="ARBA" id="ARBA00012865"/>
    </source>
</evidence>
<evidence type="ECO:0000313" key="5">
    <source>
        <dbReference type="EMBL" id="MBB1118081.1"/>
    </source>
</evidence>
<dbReference type="InterPro" id="IPR045155">
    <property type="entry name" value="Beta-lactam_cat"/>
</dbReference>
<dbReference type="PANTHER" id="PTHR35333:SF3">
    <property type="entry name" value="BETA-LACTAMASE-TYPE TRANSPEPTIDASE FOLD CONTAINING PROTEIN"/>
    <property type="match status" value="1"/>
</dbReference>
<dbReference type="GO" id="GO:0046677">
    <property type="term" value="P:response to antibiotic"/>
    <property type="evidence" value="ECO:0007669"/>
    <property type="project" value="InterPro"/>
</dbReference>
<dbReference type="GO" id="GO:0008800">
    <property type="term" value="F:beta-lactamase activity"/>
    <property type="evidence" value="ECO:0007669"/>
    <property type="project" value="UniProtKB-EC"/>
</dbReference>
<organism evidence="5 6">
    <name type="scientific">Stenotrophomonas koreensis</name>
    <dbReference type="NCBI Taxonomy" id="266128"/>
    <lineage>
        <taxon>Bacteria</taxon>
        <taxon>Pseudomonadati</taxon>
        <taxon>Pseudomonadota</taxon>
        <taxon>Gammaproteobacteria</taxon>
        <taxon>Lysobacterales</taxon>
        <taxon>Lysobacteraceae</taxon>
        <taxon>Stenotrophomonas</taxon>
    </lineage>
</organism>
<dbReference type="RefSeq" id="WP_182623018.1">
    <property type="nucleotide sequence ID" value="NZ_JACIUV010000007.1"/>
</dbReference>
<evidence type="ECO:0000313" key="6">
    <source>
        <dbReference type="Proteomes" id="UP000550609"/>
    </source>
</evidence>
<comment type="catalytic activity">
    <reaction evidence="1">
        <text>a beta-lactam + H2O = a substituted beta-amino acid</text>
        <dbReference type="Rhea" id="RHEA:20401"/>
        <dbReference type="ChEBI" id="CHEBI:15377"/>
        <dbReference type="ChEBI" id="CHEBI:35627"/>
        <dbReference type="ChEBI" id="CHEBI:140347"/>
        <dbReference type="EC" id="3.5.2.6"/>
    </reaction>
</comment>
<dbReference type="SUPFAM" id="SSF56601">
    <property type="entry name" value="beta-lactamase/transpeptidase-like"/>
    <property type="match status" value="1"/>
</dbReference>